<dbReference type="InterPro" id="IPR012318">
    <property type="entry name" value="HTH_CRP"/>
</dbReference>
<evidence type="ECO:0000259" key="1">
    <source>
        <dbReference type="PROSITE" id="PS51063"/>
    </source>
</evidence>
<dbReference type="SUPFAM" id="SSF46785">
    <property type="entry name" value="Winged helix' DNA-binding domain"/>
    <property type="match status" value="1"/>
</dbReference>
<dbReference type="PROSITE" id="PS51063">
    <property type="entry name" value="HTH_CRP_2"/>
    <property type="match status" value="1"/>
</dbReference>
<comment type="caution">
    <text evidence="2">The sequence shown here is derived from an EMBL/GenBank/DDBJ whole genome shotgun (WGS) entry which is preliminary data.</text>
</comment>
<feature type="domain" description="HTH crp-type" evidence="1">
    <location>
        <begin position="1"/>
        <end position="55"/>
    </location>
</feature>
<keyword evidence="3" id="KW-1185">Reference proteome</keyword>
<dbReference type="GO" id="GO:0003677">
    <property type="term" value="F:DNA binding"/>
    <property type="evidence" value="ECO:0007669"/>
    <property type="project" value="InterPro"/>
</dbReference>
<dbReference type="GO" id="GO:0006355">
    <property type="term" value="P:regulation of DNA-templated transcription"/>
    <property type="evidence" value="ECO:0007669"/>
    <property type="project" value="InterPro"/>
</dbReference>
<dbReference type="EMBL" id="BJYU01000404">
    <property type="protein sequence ID" value="GEO19293.1"/>
    <property type="molecule type" value="Genomic_DNA"/>
</dbReference>
<sequence length="97" mass="10305">MGLTQGSSCELPITQTKLAEATGLTLVHLNRMLQELRAANLVVLKSKTLTIPNLEALMSAALFNPAYLHLNQAGEVPDTAAAVPLPALDERSDGLQL</sequence>
<name>A0A512C4Y2_9HYPH</name>
<organism evidence="2 3">
    <name type="scientific">Microvirga aerophila</name>
    <dbReference type="NCBI Taxonomy" id="670291"/>
    <lineage>
        <taxon>Bacteria</taxon>
        <taxon>Pseudomonadati</taxon>
        <taxon>Pseudomonadota</taxon>
        <taxon>Alphaproteobacteria</taxon>
        <taxon>Hyphomicrobiales</taxon>
        <taxon>Methylobacteriaceae</taxon>
        <taxon>Microvirga</taxon>
    </lineage>
</organism>
<proteinExistence type="predicted"/>
<dbReference type="SMART" id="SM00419">
    <property type="entry name" value="HTH_CRP"/>
    <property type="match status" value="1"/>
</dbReference>
<evidence type="ECO:0000313" key="2">
    <source>
        <dbReference type="EMBL" id="GEO19293.1"/>
    </source>
</evidence>
<dbReference type="InterPro" id="IPR036388">
    <property type="entry name" value="WH-like_DNA-bd_sf"/>
</dbReference>
<gene>
    <name evidence="2" type="ORF">MAE02_69890</name>
</gene>
<reference evidence="2 3" key="1">
    <citation type="submission" date="2019-07" db="EMBL/GenBank/DDBJ databases">
        <title>Whole genome shotgun sequence of Microvirga aerophila NBRC 106136.</title>
        <authorList>
            <person name="Hosoyama A."/>
            <person name="Uohara A."/>
            <person name="Ohji S."/>
            <person name="Ichikawa N."/>
        </authorList>
    </citation>
    <scope>NUCLEOTIDE SEQUENCE [LARGE SCALE GENOMIC DNA]</scope>
    <source>
        <strain evidence="2 3">NBRC 106136</strain>
    </source>
</reference>
<dbReference type="InterPro" id="IPR036390">
    <property type="entry name" value="WH_DNA-bd_sf"/>
</dbReference>
<dbReference type="Proteomes" id="UP000321085">
    <property type="component" value="Unassembled WGS sequence"/>
</dbReference>
<dbReference type="Pfam" id="PF13545">
    <property type="entry name" value="HTH_Crp_2"/>
    <property type="match status" value="1"/>
</dbReference>
<evidence type="ECO:0000313" key="3">
    <source>
        <dbReference type="Proteomes" id="UP000321085"/>
    </source>
</evidence>
<dbReference type="Gene3D" id="1.10.10.10">
    <property type="entry name" value="Winged helix-like DNA-binding domain superfamily/Winged helix DNA-binding domain"/>
    <property type="match status" value="1"/>
</dbReference>
<dbReference type="AlphaFoldDB" id="A0A512C4Y2"/>
<protein>
    <recommendedName>
        <fullName evidence="1">HTH crp-type domain-containing protein</fullName>
    </recommendedName>
</protein>
<accession>A0A512C4Y2</accession>